<dbReference type="Pfam" id="PF08044">
    <property type="entry name" value="DUF1707"/>
    <property type="match status" value="1"/>
</dbReference>
<evidence type="ECO:0000259" key="1">
    <source>
        <dbReference type="Pfam" id="PF08044"/>
    </source>
</evidence>
<dbReference type="EMBL" id="JACHGT010000002">
    <property type="protein sequence ID" value="MBB6033091.1"/>
    <property type="molecule type" value="Genomic_DNA"/>
</dbReference>
<feature type="domain" description="DUF1707" evidence="1">
    <location>
        <begin position="14"/>
        <end position="65"/>
    </location>
</feature>
<gene>
    <name evidence="3" type="ORF">HNR73_000938</name>
</gene>
<dbReference type="PANTHER" id="PTHR40763:SF4">
    <property type="entry name" value="DUF1707 DOMAIN-CONTAINING PROTEIN"/>
    <property type="match status" value="1"/>
</dbReference>
<accession>A0A841F7S4</accession>
<dbReference type="RefSeq" id="WP_184786003.1">
    <property type="nucleotide sequence ID" value="NZ_BONT01000022.1"/>
</dbReference>
<reference evidence="3 4" key="1">
    <citation type="submission" date="2020-08" db="EMBL/GenBank/DDBJ databases">
        <title>Genomic Encyclopedia of Type Strains, Phase IV (KMG-IV): sequencing the most valuable type-strain genomes for metagenomic binning, comparative biology and taxonomic classification.</title>
        <authorList>
            <person name="Goeker M."/>
        </authorList>
    </citation>
    <scope>NUCLEOTIDE SEQUENCE [LARGE SCALE GENOMIC DNA]</scope>
    <source>
        <strain evidence="3 4">YIM 65646</strain>
    </source>
</reference>
<sequence>MSNLPDPIDRRHFRAADSDREKIASLLREAAGDGRLSLDELDDRLAALYEARTYAELQSLVADLPYEELSTRARQRAFDEIALGKIPKLAVAFLSGFKKQGAWSIPGNFTAITFMGGGQIDLREARFTEGEVTIRVFAMMGGVQITVPSDADLVVDGFAVMGGFGHREGSQQYRGPRIRITGFALMGGVEVRRRDRREGRQGPKSTS</sequence>
<dbReference type="InterPro" id="IPR024425">
    <property type="entry name" value="LiaF-like_C"/>
</dbReference>
<proteinExistence type="predicted"/>
<comment type="caution">
    <text evidence="3">The sequence shown here is derived from an EMBL/GenBank/DDBJ whole genome shotgun (WGS) entry which is preliminary data.</text>
</comment>
<evidence type="ECO:0000313" key="3">
    <source>
        <dbReference type="EMBL" id="MBB6033091.1"/>
    </source>
</evidence>
<protein>
    <recommendedName>
        <fullName evidence="5">Cell wall-active antibiotics response LiaF-like C-terminal domain-containing protein</fullName>
    </recommendedName>
</protein>
<dbReference type="InterPro" id="IPR012551">
    <property type="entry name" value="DUF1707_SHOCT-like"/>
</dbReference>
<dbReference type="Proteomes" id="UP000548476">
    <property type="component" value="Unassembled WGS sequence"/>
</dbReference>
<dbReference type="Pfam" id="PF09922">
    <property type="entry name" value="LiaF-like_C"/>
    <property type="match status" value="1"/>
</dbReference>
<keyword evidence="4" id="KW-1185">Reference proteome</keyword>
<name>A0A841F7S4_9ACTN</name>
<evidence type="ECO:0008006" key="5">
    <source>
        <dbReference type="Google" id="ProtNLM"/>
    </source>
</evidence>
<feature type="domain" description="Cell wall-active antibiotics response LiaF-like C-terminal" evidence="2">
    <location>
        <begin position="109"/>
        <end position="164"/>
    </location>
</feature>
<dbReference type="AlphaFoldDB" id="A0A841F7S4"/>
<organism evidence="3 4">
    <name type="scientific">Phytomonospora endophytica</name>
    <dbReference type="NCBI Taxonomy" id="714109"/>
    <lineage>
        <taxon>Bacteria</taxon>
        <taxon>Bacillati</taxon>
        <taxon>Actinomycetota</taxon>
        <taxon>Actinomycetes</taxon>
        <taxon>Micromonosporales</taxon>
        <taxon>Micromonosporaceae</taxon>
        <taxon>Phytomonospora</taxon>
    </lineage>
</organism>
<dbReference type="PANTHER" id="PTHR40763">
    <property type="entry name" value="MEMBRANE PROTEIN-RELATED"/>
    <property type="match status" value="1"/>
</dbReference>
<evidence type="ECO:0000259" key="2">
    <source>
        <dbReference type="Pfam" id="PF09922"/>
    </source>
</evidence>
<evidence type="ECO:0000313" key="4">
    <source>
        <dbReference type="Proteomes" id="UP000548476"/>
    </source>
</evidence>